<proteinExistence type="predicted"/>
<name>A0ABN8SD02_9CNID</name>
<organism evidence="2 3">
    <name type="scientific">Porites lobata</name>
    <dbReference type="NCBI Taxonomy" id="104759"/>
    <lineage>
        <taxon>Eukaryota</taxon>
        <taxon>Metazoa</taxon>
        <taxon>Cnidaria</taxon>
        <taxon>Anthozoa</taxon>
        <taxon>Hexacorallia</taxon>
        <taxon>Scleractinia</taxon>
        <taxon>Fungiina</taxon>
        <taxon>Poritidae</taxon>
        <taxon>Porites</taxon>
    </lineage>
</organism>
<keyword evidence="3" id="KW-1185">Reference proteome</keyword>
<feature type="compositionally biased region" description="Basic and acidic residues" evidence="1">
    <location>
        <begin position="113"/>
        <end position="129"/>
    </location>
</feature>
<gene>
    <name evidence="2" type="ORF">PLOB_00039099</name>
</gene>
<sequence length="151" mass="16695">MTAPISFAHSPFLYQHVPNSPFLLPRRTQVTQSPAPFVPDIDTLRENRYTGGRNAMLRSPYLLTDQHLHSPTPVVPSISAPSTPLHQHGISSVDNVSSVLQKEQVVPNFSPLTKKDEVGPSKRKERRLDSSPSQASTVPEIELFSGDEIFA</sequence>
<dbReference type="EMBL" id="CALNXK010000588">
    <property type="protein sequence ID" value="CAH3188070.1"/>
    <property type="molecule type" value="Genomic_DNA"/>
</dbReference>
<reference evidence="2 3" key="1">
    <citation type="submission" date="2022-05" db="EMBL/GenBank/DDBJ databases">
        <authorList>
            <consortium name="Genoscope - CEA"/>
            <person name="William W."/>
        </authorList>
    </citation>
    <scope>NUCLEOTIDE SEQUENCE [LARGE SCALE GENOMIC DNA]</scope>
</reference>
<dbReference type="Proteomes" id="UP001159405">
    <property type="component" value="Unassembled WGS sequence"/>
</dbReference>
<evidence type="ECO:0000313" key="2">
    <source>
        <dbReference type="EMBL" id="CAH3188070.1"/>
    </source>
</evidence>
<protein>
    <submittedName>
        <fullName evidence="2">Uncharacterized protein</fullName>
    </submittedName>
</protein>
<accession>A0ABN8SD02</accession>
<evidence type="ECO:0000313" key="3">
    <source>
        <dbReference type="Proteomes" id="UP001159405"/>
    </source>
</evidence>
<comment type="caution">
    <text evidence="2">The sequence shown here is derived from an EMBL/GenBank/DDBJ whole genome shotgun (WGS) entry which is preliminary data.</text>
</comment>
<feature type="region of interest" description="Disordered" evidence="1">
    <location>
        <begin position="104"/>
        <end position="139"/>
    </location>
</feature>
<evidence type="ECO:0000256" key="1">
    <source>
        <dbReference type="SAM" id="MobiDB-lite"/>
    </source>
</evidence>